<dbReference type="AlphaFoldDB" id="A0A812U6E5"/>
<gene>
    <name evidence="1" type="ORF">SNAT2548_LOCUS31865</name>
</gene>
<keyword evidence="2" id="KW-1185">Reference proteome</keyword>
<comment type="caution">
    <text evidence="1">The sequence shown here is derived from an EMBL/GenBank/DDBJ whole genome shotgun (WGS) entry which is preliminary data.</text>
</comment>
<proteinExistence type="predicted"/>
<accession>A0A812U6E5</accession>
<dbReference type="EMBL" id="CAJNDS010002679">
    <property type="protein sequence ID" value="CAE7563522.1"/>
    <property type="molecule type" value="Genomic_DNA"/>
</dbReference>
<sequence>MGGRATSKPSPAIFKPSSLSSDGVLVLPVLGADVMCIRRQLRAAMASFPEFQKGADRLVLGSFGALGNPASFHHPCVRRCRWRCFEAALGVFRNYVQRFAESESWRLELLWDRLCVRKQGDKMSRETVHRDIAKYKLDSDKIFGGWLNLDCRAQFFHCVPRSHRQNHHGRHGFCREERGNQKMHRVEVEPGGLVVFYQDILHEVPRETVAEDSFRLFVGWRLTQSDRSLQDLAATADPGIPDTDAIFDTQGVPLLPSGQKPPMYAKNHLLFWRKGLVAWSDQSVRDSCKQQTKCGGLKVLLAPRWFGSLQSLGLPLYNEYTDEEKSIMCLAWCISEALGSIPSLGLFIPCEKSTIVGGGSSPQSTNMPAMLTRILALTALLQTLATACNEDCMLQVFSDVDDTFISSGGRIVWS</sequence>
<dbReference type="SUPFAM" id="SSF51197">
    <property type="entry name" value="Clavaminate synthase-like"/>
    <property type="match status" value="1"/>
</dbReference>
<organism evidence="1 2">
    <name type="scientific">Symbiodinium natans</name>
    <dbReference type="NCBI Taxonomy" id="878477"/>
    <lineage>
        <taxon>Eukaryota</taxon>
        <taxon>Sar</taxon>
        <taxon>Alveolata</taxon>
        <taxon>Dinophyceae</taxon>
        <taxon>Suessiales</taxon>
        <taxon>Symbiodiniaceae</taxon>
        <taxon>Symbiodinium</taxon>
    </lineage>
</organism>
<dbReference type="OrthoDB" id="446145at2759"/>
<name>A0A812U6E5_9DINO</name>
<evidence type="ECO:0000313" key="1">
    <source>
        <dbReference type="EMBL" id="CAE7563522.1"/>
    </source>
</evidence>
<reference evidence="1" key="1">
    <citation type="submission" date="2021-02" db="EMBL/GenBank/DDBJ databases">
        <authorList>
            <person name="Dougan E. K."/>
            <person name="Rhodes N."/>
            <person name="Thang M."/>
            <person name="Chan C."/>
        </authorList>
    </citation>
    <scope>NUCLEOTIDE SEQUENCE</scope>
</reference>
<dbReference type="Proteomes" id="UP000604046">
    <property type="component" value="Unassembled WGS sequence"/>
</dbReference>
<protein>
    <submittedName>
        <fullName evidence="1">Uncharacterized protein</fullName>
    </submittedName>
</protein>
<evidence type="ECO:0000313" key="2">
    <source>
        <dbReference type="Proteomes" id="UP000604046"/>
    </source>
</evidence>